<dbReference type="Proteomes" id="UP000010809">
    <property type="component" value="Chromosome"/>
</dbReference>
<dbReference type="eggNOG" id="COG2608">
    <property type="taxonomic scope" value="Bacteria"/>
</dbReference>
<dbReference type="KEGG" id="tni:TVNIR_0587"/>
<reference evidence="1" key="1">
    <citation type="submission" date="2015-12" db="EMBL/GenBank/DDBJ databases">
        <authorList>
            <person name="Tikhonova T.V."/>
            <person name="Pavlov A.R."/>
            <person name="Beletsky A.V."/>
            <person name="Mardanov A.V."/>
            <person name="Sorokin D.Y."/>
            <person name="Ravin N.V."/>
            <person name="Popov V.O."/>
        </authorList>
    </citation>
    <scope>NUCLEOTIDE SEQUENCE</scope>
    <source>
        <strain evidence="1">DSM 14787</strain>
    </source>
</reference>
<protein>
    <submittedName>
        <fullName evidence="1">Uncharacterized protein</fullName>
    </submittedName>
</protein>
<gene>
    <name evidence="1" type="ordered locus">TVNIR_0587</name>
</gene>
<sequence>MNEYLHHVPGRMRIRARLFLSESRERSQALRRLRAIPGIRSLRLNEKAGSVTLYYDTGIVSGEALLDTLRRECPQATLPTAAPGGQRPLRAASPRPIAAEIGKMALGVLVNKGVSFSLASLLKARI</sequence>
<keyword evidence="2" id="KW-1185">Reference proteome</keyword>
<dbReference type="STRING" id="1255043.TVNIR_0587"/>
<organism evidence="1 2">
    <name type="scientific">Thioalkalivibrio nitratireducens (strain DSM 14787 / UNIQEM 213 / ALEN2)</name>
    <dbReference type="NCBI Taxonomy" id="1255043"/>
    <lineage>
        <taxon>Bacteria</taxon>
        <taxon>Pseudomonadati</taxon>
        <taxon>Pseudomonadota</taxon>
        <taxon>Gammaproteobacteria</taxon>
        <taxon>Chromatiales</taxon>
        <taxon>Ectothiorhodospiraceae</taxon>
        <taxon>Thioalkalivibrio</taxon>
    </lineage>
</organism>
<evidence type="ECO:0000313" key="2">
    <source>
        <dbReference type="Proteomes" id="UP000010809"/>
    </source>
</evidence>
<proteinExistence type="predicted"/>
<accession>L0DTE9</accession>
<dbReference type="EMBL" id="CP003989">
    <property type="protein sequence ID" value="AGA32288.1"/>
    <property type="molecule type" value="Genomic_DNA"/>
</dbReference>
<evidence type="ECO:0000313" key="1">
    <source>
        <dbReference type="EMBL" id="AGA32288.1"/>
    </source>
</evidence>
<dbReference type="PATRIC" id="fig|1255043.3.peg.593"/>
<dbReference type="RefSeq" id="WP_015257441.1">
    <property type="nucleotide sequence ID" value="NC_019902.2"/>
</dbReference>
<dbReference type="OrthoDB" id="8527169at2"/>
<name>L0DTE9_THIND</name>
<dbReference type="AlphaFoldDB" id="L0DTE9"/>
<dbReference type="HOGENOM" id="CLU_157923_0_0_6"/>